<keyword evidence="4" id="KW-1133">Transmembrane helix</keyword>
<feature type="transmembrane region" description="Helical" evidence="4">
    <location>
        <begin position="294"/>
        <end position="318"/>
    </location>
</feature>
<dbReference type="Pfam" id="PF07730">
    <property type="entry name" value="HisKA_3"/>
    <property type="match status" value="1"/>
</dbReference>
<dbReference type="PANTHER" id="PTHR24421">
    <property type="entry name" value="NITRATE/NITRITE SENSOR PROTEIN NARX-RELATED"/>
    <property type="match status" value="1"/>
</dbReference>
<evidence type="ECO:0000313" key="7">
    <source>
        <dbReference type="Proteomes" id="UP000267128"/>
    </source>
</evidence>
<keyword evidence="1" id="KW-0808">Transferase</keyword>
<protein>
    <recommendedName>
        <fullName evidence="5">Histidine kinase/HSP90-like ATPase domain-containing protein</fullName>
    </recommendedName>
</protein>
<evidence type="ECO:0000259" key="5">
    <source>
        <dbReference type="SMART" id="SM00387"/>
    </source>
</evidence>
<dbReference type="CDD" id="cd16917">
    <property type="entry name" value="HATPase_UhpB-NarQ-NarX-like"/>
    <property type="match status" value="1"/>
</dbReference>
<dbReference type="InterPro" id="IPR050482">
    <property type="entry name" value="Sensor_HK_TwoCompSys"/>
</dbReference>
<keyword evidence="4" id="KW-0812">Transmembrane</keyword>
<dbReference type="GO" id="GO:0016020">
    <property type="term" value="C:membrane"/>
    <property type="evidence" value="ECO:0007669"/>
    <property type="project" value="InterPro"/>
</dbReference>
<feature type="transmembrane region" description="Helical" evidence="4">
    <location>
        <begin position="57"/>
        <end position="80"/>
    </location>
</feature>
<organism evidence="6 7">
    <name type="scientific">Nocardioides marmoriginsengisoli</name>
    <dbReference type="NCBI Taxonomy" id="661483"/>
    <lineage>
        <taxon>Bacteria</taxon>
        <taxon>Bacillati</taxon>
        <taxon>Actinomycetota</taxon>
        <taxon>Actinomycetes</taxon>
        <taxon>Propionibacteriales</taxon>
        <taxon>Nocardioidaceae</taxon>
        <taxon>Nocardioides</taxon>
    </lineage>
</organism>
<accession>A0A3N0CF94</accession>
<dbReference type="InterPro" id="IPR036890">
    <property type="entry name" value="HATPase_C_sf"/>
</dbReference>
<dbReference type="Pfam" id="PF02518">
    <property type="entry name" value="HATPase_c"/>
    <property type="match status" value="1"/>
</dbReference>
<feature type="transmembrane region" description="Helical" evidence="4">
    <location>
        <begin position="87"/>
        <end position="110"/>
    </location>
</feature>
<evidence type="ECO:0000256" key="4">
    <source>
        <dbReference type="SAM" id="Phobius"/>
    </source>
</evidence>
<dbReference type="SUPFAM" id="SSF55874">
    <property type="entry name" value="ATPase domain of HSP90 chaperone/DNA topoisomerase II/histidine kinase"/>
    <property type="match status" value="1"/>
</dbReference>
<dbReference type="Gene3D" id="3.30.565.10">
    <property type="entry name" value="Histidine kinase-like ATPase, C-terminal domain"/>
    <property type="match status" value="1"/>
</dbReference>
<dbReference type="AlphaFoldDB" id="A0A3N0CF94"/>
<dbReference type="OrthoDB" id="227596at2"/>
<evidence type="ECO:0000313" key="6">
    <source>
        <dbReference type="EMBL" id="RNL62137.1"/>
    </source>
</evidence>
<feature type="transmembrane region" description="Helical" evidence="4">
    <location>
        <begin position="157"/>
        <end position="178"/>
    </location>
</feature>
<dbReference type="PANTHER" id="PTHR24421:SF58">
    <property type="entry name" value="SIGNAL TRANSDUCTION HISTIDINE-PROTEIN KINASE_PHOSPHATASE UHPB"/>
    <property type="match status" value="1"/>
</dbReference>
<feature type="domain" description="Histidine kinase/HSP90-like ATPase" evidence="5">
    <location>
        <begin position="592"/>
        <end position="680"/>
    </location>
</feature>
<keyword evidence="7" id="KW-1185">Reference proteome</keyword>
<feature type="transmembrane region" description="Helical" evidence="4">
    <location>
        <begin position="231"/>
        <end position="249"/>
    </location>
</feature>
<feature type="transmembrane region" description="Helical" evidence="4">
    <location>
        <begin position="198"/>
        <end position="219"/>
    </location>
</feature>
<gene>
    <name evidence="6" type="ORF">EFK50_10050</name>
</gene>
<reference evidence="6 7" key="1">
    <citation type="submission" date="2018-11" db="EMBL/GenBank/DDBJ databases">
        <authorList>
            <person name="Li F."/>
        </authorList>
    </citation>
    <scope>NUCLEOTIDE SEQUENCE [LARGE SCALE GENOMIC DNA]</scope>
    <source>
        <strain evidence="6 7">Gsoil 097</strain>
    </source>
</reference>
<dbReference type="SMART" id="SM00387">
    <property type="entry name" value="HATPase_c"/>
    <property type="match status" value="1"/>
</dbReference>
<dbReference type="GO" id="GO:0046983">
    <property type="term" value="F:protein dimerization activity"/>
    <property type="evidence" value="ECO:0007669"/>
    <property type="project" value="InterPro"/>
</dbReference>
<dbReference type="SUPFAM" id="SSF55781">
    <property type="entry name" value="GAF domain-like"/>
    <property type="match status" value="1"/>
</dbReference>
<feature type="transmembrane region" description="Helical" evidence="4">
    <location>
        <begin position="122"/>
        <end position="145"/>
    </location>
</feature>
<keyword evidence="2" id="KW-0418">Kinase</keyword>
<comment type="caution">
    <text evidence="6">The sequence shown here is derived from an EMBL/GenBank/DDBJ whole genome shotgun (WGS) entry which is preliminary data.</text>
</comment>
<feature type="transmembrane region" description="Helical" evidence="4">
    <location>
        <begin position="20"/>
        <end position="45"/>
    </location>
</feature>
<proteinExistence type="predicted"/>
<dbReference type="InterPro" id="IPR011712">
    <property type="entry name" value="Sig_transdc_His_kin_sub3_dim/P"/>
</dbReference>
<feature type="transmembrane region" description="Helical" evidence="4">
    <location>
        <begin position="261"/>
        <end position="282"/>
    </location>
</feature>
<evidence type="ECO:0000256" key="3">
    <source>
        <dbReference type="ARBA" id="ARBA00023012"/>
    </source>
</evidence>
<keyword evidence="3" id="KW-0902">Two-component regulatory system</keyword>
<dbReference type="EMBL" id="RJSE01000007">
    <property type="protein sequence ID" value="RNL62137.1"/>
    <property type="molecule type" value="Genomic_DNA"/>
</dbReference>
<name>A0A3N0CF94_9ACTN</name>
<evidence type="ECO:0000256" key="1">
    <source>
        <dbReference type="ARBA" id="ARBA00022679"/>
    </source>
</evidence>
<dbReference type="InterPro" id="IPR003594">
    <property type="entry name" value="HATPase_dom"/>
</dbReference>
<sequence length="680" mass="72182">MTIPQCLAAQPRWSLAAGSWWRVAGYAVWAISWALVVLGLLLALIGAGEDHALPFDIHAEFFVPDLILAVIYGPASAVVLRRSGHPIGWIFAAVAIGFGLSAVGIQYTLLGASRDDLPGYAFVAQLTTAAWLVGALAGLLVLPWILDRTSIGRPWRVAAAGGVALTVFAFGTRMLIQIDGAPAPPSPSKQMSQWAYDADAWIIPFYFFYGLAGAICLVLRYRRAPADDRRGVIWVVASISLAAVAYILFETGMSIDGPLLSIASSALFAAHFMLLAAVFVLVVRQPRWGMDVAVSRATVWALLTAAVIATYLALVWVAGRVFPINENESGVIVAALLALAVTPVRRWMQGRVDRLVYGSASDVEILLANLGADASRERPGRSSLESLAEGLRRSMRLRFVGVESLPGLSTVTAAAGERIGSTTSILLKVQGREVGTMQVAPYGGERLDVRTLRMLEQVAGLVAVALELAQVNDQLASARTRLVDVRHEERRLLRRELHDGLGPALAGASLALAAIDNNNRGLSAADSQLLGQLQEELSRRAEDVRGIARALLPPALDDGRLGAALDVLAERFSDAGFAVRVEAEEPDRIDTRRQVAAYHVAAEGVLNAYRHAGAGECVLKVGVDAAGAVTVTISDDGAGFASGNEKGIGITSMNERAAELGGTFSITDGPEGTTVRVVLP</sequence>
<dbReference type="RefSeq" id="WP_123227433.1">
    <property type="nucleotide sequence ID" value="NZ_RJSE01000007.1"/>
</dbReference>
<dbReference type="Proteomes" id="UP000267128">
    <property type="component" value="Unassembled WGS sequence"/>
</dbReference>
<keyword evidence="4" id="KW-0472">Membrane</keyword>
<evidence type="ECO:0000256" key="2">
    <source>
        <dbReference type="ARBA" id="ARBA00022777"/>
    </source>
</evidence>
<dbReference type="GO" id="GO:0000155">
    <property type="term" value="F:phosphorelay sensor kinase activity"/>
    <property type="evidence" value="ECO:0007669"/>
    <property type="project" value="InterPro"/>
</dbReference>